<reference evidence="16" key="2">
    <citation type="journal article" date="2024" name="Nature">
        <title>Anoxygenic phototroph of the Chloroflexota uses a type I reaction centre.</title>
        <authorList>
            <person name="Tsuji J.M."/>
            <person name="Shaw N.A."/>
            <person name="Nagashima S."/>
            <person name="Venkiteswaran J.J."/>
            <person name="Schiff S.L."/>
            <person name="Watanabe T."/>
            <person name="Fukui M."/>
            <person name="Hanada S."/>
            <person name="Tank M."/>
            <person name="Neufeld J.D."/>
        </authorList>
    </citation>
    <scope>NUCLEOTIDE SEQUENCE</scope>
    <source>
        <strain evidence="16">L227-S17</strain>
    </source>
</reference>
<evidence type="ECO:0000256" key="11">
    <source>
        <dbReference type="ARBA" id="ARBA00023136"/>
    </source>
</evidence>
<keyword evidence="11 13" id="KW-0472">Membrane</keyword>
<name>A0A8T7MAL3_9CHLR</name>
<evidence type="ECO:0000256" key="13">
    <source>
        <dbReference type="SAM" id="Phobius"/>
    </source>
</evidence>
<dbReference type="InterPro" id="IPR051542">
    <property type="entry name" value="Hydrogenase_cytochrome"/>
</dbReference>
<comment type="subcellular location">
    <subcellularLocation>
        <location evidence="1">Cell membrane</location>
        <topology evidence="1">Multi-pass membrane protein</topology>
    </subcellularLocation>
</comment>
<keyword evidence="8" id="KW-0249">Electron transport</keyword>
<feature type="transmembrane region" description="Helical" evidence="13">
    <location>
        <begin position="100"/>
        <end position="119"/>
    </location>
</feature>
<keyword evidence="3" id="KW-0813">Transport</keyword>
<dbReference type="PRINTS" id="PR00161">
    <property type="entry name" value="NIHGNASECYTB"/>
</dbReference>
<dbReference type="PROSITE" id="PS00882">
    <property type="entry name" value="NI_HGENASE_CYTB_1"/>
    <property type="match status" value="1"/>
</dbReference>
<dbReference type="Proteomes" id="UP001431572">
    <property type="component" value="Chromosome 2"/>
</dbReference>
<evidence type="ECO:0000256" key="3">
    <source>
        <dbReference type="ARBA" id="ARBA00022448"/>
    </source>
</evidence>
<dbReference type="NCBIfam" id="TIGR02125">
    <property type="entry name" value="CytB-hydogenase"/>
    <property type="match status" value="1"/>
</dbReference>
<keyword evidence="7" id="KW-0479">Metal-binding</keyword>
<feature type="transmembrane region" description="Helical" evidence="13">
    <location>
        <begin position="59"/>
        <end position="79"/>
    </location>
</feature>
<organism evidence="15 17">
    <name type="scientific">Candidatus Chlorohelix allophototropha</name>
    <dbReference type="NCBI Taxonomy" id="3003348"/>
    <lineage>
        <taxon>Bacteria</taxon>
        <taxon>Bacillati</taxon>
        <taxon>Chloroflexota</taxon>
        <taxon>Chloroflexia</taxon>
        <taxon>Candidatus Chloroheliales</taxon>
        <taxon>Candidatus Chloroheliaceae</taxon>
        <taxon>Candidatus Chlorohelix</taxon>
    </lineage>
</organism>
<dbReference type="Pfam" id="PF01292">
    <property type="entry name" value="Ni_hydr_CYTB"/>
    <property type="match status" value="1"/>
</dbReference>
<keyword evidence="6 13" id="KW-0812">Transmembrane</keyword>
<dbReference type="SUPFAM" id="SSF81342">
    <property type="entry name" value="Transmembrane di-heme cytochromes"/>
    <property type="match status" value="1"/>
</dbReference>
<evidence type="ECO:0000256" key="9">
    <source>
        <dbReference type="ARBA" id="ARBA00022989"/>
    </source>
</evidence>
<dbReference type="GO" id="GO:0020037">
    <property type="term" value="F:heme binding"/>
    <property type="evidence" value="ECO:0007669"/>
    <property type="project" value="TreeGrafter"/>
</dbReference>
<dbReference type="EMBL" id="CP128400">
    <property type="protein sequence ID" value="WJW68994.1"/>
    <property type="molecule type" value="Genomic_DNA"/>
</dbReference>
<evidence type="ECO:0000256" key="10">
    <source>
        <dbReference type="ARBA" id="ARBA00023004"/>
    </source>
</evidence>
<dbReference type="RefSeq" id="WP_341470897.1">
    <property type="nucleotide sequence ID" value="NZ_CP128400.1"/>
</dbReference>
<keyword evidence="18" id="KW-1185">Reference proteome</keyword>
<dbReference type="PANTHER" id="PTHR30485">
    <property type="entry name" value="NI/FE-HYDROGENASE 1 B-TYPE CYTOCHROME SUBUNIT"/>
    <property type="match status" value="1"/>
</dbReference>
<feature type="transmembrane region" description="Helical" evidence="13">
    <location>
        <begin position="168"/>
        <end position="189"/>
    </location>
</feature>
<evidence type="ECO:0000256" key="6">
    <source>
        <dbReference type="ARBA" id="ARBA00022692"/>
    </source>
</evidence>
<evidence type="ECO:0000256" key="4">
    <source>
        <dbReference type="ARBA" id="ARBA00022475"/>
    </source>
</evidence>
<reference evidence="15 17" key="1">
    <citation type="submission" date="2020-06" db="EMBL/GenBank/DDBJ databases">
        <title>Anoxygenic phototrophic Chloroflexota member uses a Type I reaction center.</title>
        <authorList>
            <person name="Tsuji J.M."/>
            <person name="Shaw N.A."/>
            <person name="Nagashima S."/>
            <person name="Venkiteswaran J."/>
            <person name="Schiff S.L."/>
            <person name="Hanada S."/>
            <person name="Tank M."/>
            <person name="Neufeld J.D."/>
        </authorList>
    </citation>
    <scope>NUCLEOTIDE SEQUENCE [LARGE SCALE GENOMIC DNA]</scope>
    <source>
        <strain evidence="15">L227-S17</strain>
    </source>
</reference>
<dbReference type="Gene3D" id="1.20.950.20">
    <property type="entry name" value="Transmembrane di-heme cytochromes, Chain C"/>
    <property type="match status" value="1"/>
</dbReference>
<dbReference type="Proteomes" id="UP000521676">
    <property type="component" value="Unassembled WGS sequence"/>
</dbReference>
<feature type="compositionally biased region" description="Basic residues" evidence="12">
    <location>
        <begin position="281"/>
        <end position="291"/>
    </location>
</feature>
<evidence type="ECO:0000313" key="17">
    <source>
        <dbReference type="Proteomes" id="UP000521676"/>
    </source>
</evidence>
<feature type="region of interest" description="Disordered" evidence="12">
    <location>
        <begin position="265"/>
        <end position="291"/>
    </location>
</feature>
<proteinExistence type="inferred from homology"/>
<evidence type="ECO:0000256" key="8">
    <source>
        <dbReference type="ARBA" id="ARBA00022982"/>
    </source>
</evidence>
<protein>
    <submittedName>
        <fullName evidence="15">Ni/Fe-hydrogenase, b-type cytochrome subunit</fullName>
    </submittedName>
</protein>
<accession>A0A8T7MAL3</accession>
<dbReference type="GO" id="GO:0005506">
    <property type="term" value="F:iron ion binding"/>
    <property type="evidence" value="ECO:0007669"/>
    <property type="project" value="InterPro"/>
</dbReference>
<dbReference type="PANTHER" id="PTHR30485:SF0">
    <property type="entry name" value="NI_FE-HYDROGENASE 1 B-TYPE CYTOCHROME SUBUNIT-RELATED"/>
    <property type="match status" value="1"/>
</dbReference>
<evidence type="ECO:0000256" key="7">
    <source>
        <dbReference type="ARBA" id="ARBA00022723"/>
    </source>
</evidence>
<evidence type="ECO:0000256" key="1">
    <source>
        <dbReference type="ARBA" id="ARBA00004651"/>
    </source>
</evidence>
<dbReference type="GO" id="GO:0009055">
    <property type="term" value="F:electron transfer activity"/>
    <property type="evidence" value="ECO:0007669"/>
    <property type="project" value="InterPro"/>
</dbReference>
<evidence type="ECO:0000256" key="5">
    <source>
        <dbReference type="ARBA" id="ARBA00022617"/>
    </source>
</evidence>
<evidence type="ECO:0000256" key="12">
    <source>
        <dbReference type="SAM" id="MobiDB-lite"/>
    </source>
</evidence>
<keyword evidence="5" id="KW-0349">Heme</keyword>
<dbReference type="GO" id="GO:0022904">
    <property type="term" value="P:respiratory electron transport chain"/>
    <property type="evidence" value="ECO:0007669"/>
    <property type="project" value="InterPro"/>
</dbReference>
<keyword evidence="9 13" id="KW-1133">Transmembrane helix</keyword>
<feature type="domain" description="Cytochrome b561 bacterial/Ni-hydrogenase" evidence="14">
    <location>
        <begin position="52"/>
        <end position="254"/>
    </location>
</feature>
<dbReference type="GO" id="GO:0005886">
    <property type="term" value="C:plasma membrane"/>
    <property type="evidence" value="ECO:0007669"/>
    <property type="project" value="UniProtKB-SubCell"/>
</dbReference>
<feature type="compositionally biased region" description="Basic and acidic residues" evidence="12">
    <location>
        <begin position="265"/>
        <end position="280"/>
    </location>
</feature>
<dbReference type="InterPro" id="IPR011577">
    <property type="entry name" value="Cyt_b561_bac/Ni-Hgenase"/>
</dbReference>
<gene>
    <name evidence="15" type="primary">cybH</name>
    <name evidence="15" type="ORF">HXX08_24680</name>
    <name evidence="16" type="ORF">OZ401_002585</name>
</gene>
<dbReference type="AlphaFoldDB" id="A0A8T7MAL3"/>
<evidence type="ECO:0000259" key="14">
    <source>
        <dbReference type="Pfam" id="PF01292"/>
    </source>
</evidence>
<evidence type="ECO:0000313" key="16">
    <source>
        <dbReference type="EMBL" id="WJW68994.1"/>
    </source>
</evidence>
<dbReference type="InterPro" id="IPR016174">
    <property type="entry name" value="Di-haem_cyt_TM"/>
</dbReference>
<sequence>MSKSKLDDISPNPERGSGKPAAATSAFSAGRRANVGVASDLVEIADRESVYVWDLPVRITHWVNVITIGILSVTGFYIQDPFMNTKGIAADNYLMGNVRFVHFFVAFIFTANVLFRIYWSFAGTKYAKWHQFLPITHQRRSSLLRVIGYYMFLRKEPPAMVGHNPLAGLMYTLIHVFFVIQIITGFALYSLPFSGGFWPFAFGWLNVLLGIPVVRLVHTISMFLILGFVIQHIYSAVLLEIEERSGLLGSIVTGYKSLTISHIKESRPETAPDVPSEKAGLKTKGKRQNGS</sequence>
<evidence type="ECO:0000256" key="2">
    <source>
        <dbReference type="ARBA" id="ARBA00008622"/>
    </source>
</evidence>
<keyword evidence="10" id="KW-0408">Iron</keyword>
<evidence type="ECO:0000313" key="18">
    <source>
        <dbReference type="Proteomes" id="UP001431572"/>
    </source>
</evidence>
<dbReference type="EMBL" id="JACATZ010000003">
    <property type="protein sequence ID" value="NWJ49066.1"/>
    <property type="molecule type" value="Genomic_DNA"/>
</dbReference>
<dbReference type="InterPro" id="IPR000516">
    <property type="entry name" value="Ni-dep_Hydgase_cyt-B"/>
</dbReference>
<keyword evidence="4" id="KW-1003">Cell membrane</keyword>
<evidence type="ECO:0000313" key="15">
    <source>
        <dbReference type="EMBL" id="NWJ49066.1"/>
    </source>
</evidence>
<comment type="similarity">
    <text evidence="2">Belongs to the HupC/HyaC/HydC family.</text>
</comment>
<feature type="region of interest" description="Disordered" evidence="12">
    <location>
        <begin position="1"/>
        <end position="25"/>
    </location>
</feature>